<evidence type="ECO:0000313" key="4">
    <source>
        <dbReference type="EMBL" id="RKT54257.1"/>
    </source>
</evidence>
<dbReference type="GO" id="GO:0006355">
    <property type="term" value="P:regulation of DNA-templated transcription"/>
    <property type="evidence" value="ECO:0007669"/>
    <property type="project" value="InterPro"/>
</dbReference>
<evidence type="ECO:0000313" key="5">
    <source>
        <dbReference type="Proteomes" id="UP000282084"/>
    </source>
</evidence>
<feature type="domain" description="Bacterial transcriptional activator" evidence="3">
    <location>
        <begin position="89"/>
        <end position="228"/>
    </location>
</feature>
<dbReference type="PANTHER" id="PTHR35807:SF1">
    <property type="entry name" value="TRANSCRIPTIONAL REGULATOR REDD"/>
    <property type="match status" value="1"/>
</dbReference>
<dbReference type="InterPro" id="IPR011990">
    <property type="entry name" value="TPR-like_helical_dom_sf"/>
</dbReference>
<protein>
    <submittedName>
        <fullName evidence="4">DNA-binding SARP family transcriptional activator</fullName>
    </submittedName>
</protein>
<evidence type="ECO:0000256" key="2">
    <source>
        <dbReference type="ARBA" id="ARBA00023163"/>
    </source>
</evidence>
<dbReference type="SMART" id="SM01043">
    <property type="entry name" value="BTAD"/>
    <property type="match status" value="1"/>
</dbReference>
<name>A0A495VZS1_9PSEU</name>
<dbReference type="GO" id="GO:0003677">
    <property type="term" value="F:DNA binding"/>
    <property type="evidence" value="ECO:0007669"/>
    <property type="project" value="UniProtKB-KW"/>
</dbReference>
<keyword evidence="1" id="KW-0805">Transcription regulation</keyword>
<proteinExistence type="predicted"/>
<sequence>MLGRPTLEVGGRPVDFGTPRSRRLLAALLLEAGRQVGHDRLLSWVWDTDKSREALYEVVSDLRAALRPYGIALTSRDGWARLEVDPNSVDLHRLTALVERARDCDGPRRAELLGEAVRLGSGEPLEGLDGVKAESCRQGLRAKLESVALDHLGEQLRAGRSADCLDRLHQLFAEKPEHTRITALFMYALHIAGDTMSALDVHRRHYRALKESGLTMSEGIEQLRRRIAEEGPDVDAGAADFLGGEPYRDAEPVPPAAANTEAMVISHNRGNFVFGSGPTTYAGDIHYEPRDRGRS</sequence>
<dbReference type="Gene3D" id="1.10.10.10">
    <property type="entry name" value="Winged helix-like DNA-binding domain superfamily/Winged helix DNA-binding domain"/>
    <property type="match status" value="1"/>
</dbReference>
<dbReference type="SUPFAM" id="SSF48452">
    <property type="entry name" value="TPR-like"/>
    <property type="match status" value="1"/>
</dbReference>
<keyword evidence="4" id="KW-0238">DNA-binding</keyword>
<evidence type="ECO:0000259" key="3">
    <source>
        <dbReference type="SMART" id="SM01043"/>
    </source>
</evidence>
<keyword evidence="2" id="KW-0804">Transcription</keyword>
<reference evidence="4 5" key="1">
    <citation type="submission" date="2018-10" db="EMBL/GenBank/DDBJ databases">
        <title>Sequencing the genomes of 1000 actinobacteria strains.</title>
        <authorList>
            <person name="Klenk H.-P."/>
        </authorList>
    </citation>
    <scope>NUCLEOTIDE SEQUENCE [LARGE SCALE GENOMIC DNA]</scope>
    <source>
        <strain evidence="4 5">DSM 43800</strain>
    </source>
</reference>
<dbReference type="InterPro" id="IPR051677">
    <property type="entry name" value="AfsR-DnrI-RedD_regulator"/>
</dbReference>
<organism evidence="4 5">
    <name type="scientific">Saccharothrix australiensis</name>
    <dbReference type="NCBI Taxonomy" id="2072"/>
    <lineage>
        <taxon>Bacteria</taxon>
        <taxon>Bacillati</taxon>
        <taxon>Actinomycetota</taxon>
        <taxon>Actinomycetes</taxon>
        <taxon>Pseudonocardiales</taxon>
        <taxon>Pseudonocardiaceae</taxon>
        <taxon>Saccharothrix</taxon>
    </lineage>
</organism>
<dbReference type="AlphaFoldDB" id="A0A495VZS1"/>
<dbReference type="InterPro" id="IPR005158">
    <property type="entry name" value="BTAD"/>
</dbReference>
<dbReference type="Pfam" id="PF03704">
    <property type="entry name" value="BTAD"/>
    <property type="match status" value="1"/>
</dbReference>
<comment type="caution">
    <text evidence="4">The sequence shown here is derived from an EMBL/GenBank/DDBJ whole genome shotgun (WGS) entry which is preliminary data.</text>
</comment>
<dbReference type="RefSeq" id="WP_170211847.1">
    <property type="nucleotide sequence ID" value="NZ_RBXO01000001.1"/>
</dbReference>
<keyword evidence="5" id="KW-1185">Reference proteome</keyword>
<dbReference type="InterPro" id="IPR036388">
    <property type="entry name" value="WH-like_DNA-bd_sf"/>
</dbReference>
<evidence type="ECO:0000256" key="1">
    <source>
        <dbReference type="ARBA" id="ARBA00023015"/>
    </source>
</evidence>
<accession>A0A495VZS1</accession>
<dbReference type="InterPro" id="IPR016032">
    <property type="entry name" value="Sig_transdc_resp-reg_C-effctor"/>
</dbReference>
<dbReference type="SUPFAM" id="SSF46894">
    <property type="entry name" value="C-terminal effector domain of the bipartite response regulators"/>
    <property type="match status" value="1"/>
</dbReference>
<dbReference type="EMBL" id="RBXO01000001">
    <property type="protein sequence ID" value="RKT54257.1"/>
    <property type="molecule type" value="Genomic_DNA"/>
</dbReference>
<dbReference type="PANTHER" id="PTHR35807">
    <property type="entry name" value="TRANSCRIPTIONAL REGULATOR REDD-RELATED"/>
    <property type="match status" value="1"/>
</dbReference>
<gene>
    <name evidence="4" type="ORF">C8E97_2873</name>
</gene>
<dbReference type="Proteomes" id="UP000282084">
    <property type="component" value="Unassembled WGS sequence"/>
</dbReference>
<dbReference type="Gene3D" id="1.25.40.10">
    <property type="entry name" value="Tetratricopeptide repeat domain"/>
    <property type="match status" value="1"/>
</dbReference>